<evidence type="ECO:0000256" key="8">
    <source>
        <dbReference type="PIRSR" id="PIRSR001589-1"/>
    </source>
</evidence>
<feature type="active site" description="For GATase activity" evidence="8">
    <location>
        <position position="2"/>
    </location>
</feature>
<dbReference type="CDD" id="cd01991">
    <property type="entry name" value="Asn_synthase_B_C"/>
    <property type="match status" value="1"/>
</dbReference>
<keyword evidence="6 8" id="KW-0315">Glutamine amidotransferase</keyword>
<dbReference type="PIRSF" id="PIRSF001589">
    <property type="entry name" value="Asn_synthetase_glu-h"/>
    <property type="match status" value="1"/>
</dbReference>
<proteinExistence type="inferred from homology"/>
<evidence type="ECO:0000256" key="7">
    <source>
        <dbReference type="ARBA" id="ARBA00048741"/>
    </source>
</evidence>
<keyword evidence="8" id="KW-0028">Amino-acid biosynthesis</keyword>
<dbReference type="SUPFAM" id="SSF52402">
    <property type="entry name" value="Adenine nucleotide alpha hydrolases-like"/>
    <property type="match status" value="1"/>
</dbReference>
<evidence type="ECO:0000256" key="4">
    <source>
        <dbReference type="ARBA" id="ARBA00022741"/>
    </source>
</evidence>
<dbReference type="Pfam" id="PF00733">
    <property type="entry name" value="Asn_synthase"/>
    <property type="match status" value="1"/>
</dbReference>
<comment type="catalytic activity">
    <reaction evidence="7">
        <text>L-aspartate + L-glutamine + ATP + H2O = L-asparagine + L-glutamate + AMP + diphosphate + H(+)</text>
        <dbReference type="Rhea" id="RHEA:12228"/>
        <dbReference type="ChEBI" id="CHEBI:15377"/>
        <dbReference type="ChEBI" id="CHEBI:15378"/>
        <dbReference type="ChEBI" id="CHEBI:29985"/>
        <dbReference type="ChEBI" id="CHEBI:29991"/>
        <dbReference type="ChEBI" id="CHEBI:30616"/>
        <dbReference type="ChEBI" id="CHEBI:33019"/>
        <dbReference type="ChEBI" id="CHEBI:58048"/>
        <dbReference type="ChEBI" id="CHEBI:58359"/>
        <dbReference type="ChEBI" id="CHEBI:456215"/>
        <dbReference type="EC" id="6.3.5.4"/>
    </reaction>
</comment>
<keyword evidence="13" id="KW-0436">Ligase</keyword>
<name>A0A844QKA2_9HYPH</name>
<feature type="site" description="Important for beta-aspartyl-AMP intermediate formation" evidence="10">
    <location>
        <position position="369"/>
    </location>
</feature>
<dbReference type="InterPro" id="IPR029055">
    <property type="entry name" value="Ntn_hydrolases_N"/>
</dbReference>
<dbReference type="GO" id="GO:0004066">
    <property type="term" value="F:asparagine synthase (glutamine-hydrolyzing) activity"/>
    <property type="evidence" value="ECO:0007669"/>
    <property type="project" value="UniProtKB-EC"/>
</dbReference>
<dbReference type="InterPro" id="IPR001962">
    <property type="entry name" value="Asn_synthase"/>
</dbReference>
<evidence type="ECO:0000313" key="13">
    <source>
        <dbReference type="EMBL" id="MVA98380.1"/>
    </source>
</evidence>
<reference evidence="13 14" key="1">
    <citation type="submission" date="2019-12" db="EMBL/GenBank/DDBJ databases">
        <title>Nitratireductor arenosus sp. nov., Isolated from sea sand, Jeju island, South Korea.</title>
        <authorList>
            <person name="Kim W."/>
        </authorList>
    </citation>
    <scope>NUCLEOTIDE SEQUENCE [LARGE SCALE GENOMIC DNA]</scope>
    <source>
        <strain evidence="13 14">CAU 1489</strain>
    </source>
</reference>
<keyword evidence="8" id="KW-0061">Asparagine biosynthesis</keyword>
<dbReference type="SUPFAM" id="SSF56235">
    <property type="entry name" value="N-terminal nucleophile aminohydrolases (Ntn hydrolases)"/>
    <property type="match status" value="1"/>
</dbReference>
<dbReference type="PANTHER" id="PTHR43284:SF1">
    <property type="entry name" value="ASPARAGINE SYNTHETASE"/>
    <property type="match status" value="1"/>
</dbReference>
<dbReference type="InterPro" id="IPR014729">
    <property type="entry name" value="Rossmann-like_a/b/a_fold"/>
</dbReference>
<dbReference type="GO" id="GO:0005829">
    <property type="term" value="C:cytosol"/>
    <property type="evidence" value="ECO:0007669"/>
    <property type="project" value="TreeGrafter"/>
</dbReference>
<protein>
    <recommendedName>
        <fullName evidence="3">asparagine synthase (glutamine-hydrolyzing)</fullName>
        <ecNumber evidence="3">6.3.5.4</ecNumber>
    </recommendedName>
</protein>
<keyword evidence="14" id="KW-1185">Reference proteome</keyword>
<feature type="domain" description="Asparagine synthetase" evidence="11">
    <location>
        <begin position="244"/>
        <end position="635"/>
    </location>
</feature>
<evidence type="ECO:0000256" key="6">
    <source>
        <dbReference type="ARBA" id="ARBA00022962"/>
    </source>
</evidence>
<dbReference type="GO" id="GO:0006529">
    <property type="term" value="P:asparagine biosynthetic process"/>
    <property type="evidence" value="ECO:0007669"/>
    <property type="project" value="UniProtKB-KW"/>
</dbReference>
<dbReference type="EMBL" id="WPHG01000003">
    <property type="protein sequence ID" value="MVA98380.1"/>
    <property type="molecule type" value="Genomic_DNA"/>
</dbReference>
<accession>A0A844QKA2</accession>
<dbReference type="InterPro" id="IPR017932">
    <property type="entry name" value="GATase_2_dom"/>
</dbReference>
<dbReference type="InterPro" id="IPR051786">
    <property type="entry name" value="ASN_synthetase/amidase"/>
</dbReference>
<feature type="binding site" evidence="9">
    <location>
        <begin position="367"/>
        <end position="368"/>
    </location>
    <ligand>
        <name>ATP</name>
        <dbReference type="ChEBI" id="CHEBI:30616"/>
    </ligand>
</feature>
<dbReference type="Proteomes" id="UP000463224">
    <property type="component" value="Unassembled WGS sequence"/>
</dbReference>
<comment type="pathway">
    <text evidence="1">Amino-acid biosynthesis; L-asparagine biosynthesis; L-asparagine from L-aspartate (L-Gln route): step 1/1.</text>
</comment>
<dbReference type="RefSeq" id="WP_156713324.1">
    <property type="nucleotide sequence ID" value="NZ_WPHG01000003.1"/>
</dbReference>
<dbReference type="GO" id="GO:0005524">
    <property type="term" value="F:ATP binding"/>
    <property type="evidence" value="ECO:0007669"/>
    <property type="project" value="UniProtKB-KW"/>
</dbReference>
<dbReference type="CDD" id="cd00712">
    <property type="entry name" value="AsnB"/>
    <property type="match status" value="1"/>
</dbReference>
<dbReference type="AlphaFoldDB" id="A0A844QKA2"/>
<comment type="similarity">
    <text evidence="2">Belongs to the asparagine synthetase family.</text>
</comment>
<evidence type="ECO:0000259" key="11">
    <source>
        <dbReference type="Pfam" id="PF00733"/>
    </source>
</evidence>
<evidence type="ECO:0000256" key="5">
    <source>
        <dbReference type="ARBA" id="ARBA00022840"/>
    </source>
</evidence>
<feature type="binding site" evidence="9">
    <location>
        <position position="101"/>
    </location>
    <ligand>
        <name>L-glutamine</name>
        <dbReference type="ChEBI" id="CHEBI:58359"/>
    </ligand>
</feature>
<dbReference type="Gene3D" id="3.60.20.10">
    <property type="entry name" value="Glutamine Phosphoribosylpyrophosphate, subunit 1, domain 1"/>
    <property type="match status" value="1"/>
</dbReference>
<comment type="caution">
    <text evidence="13">The sequence shown here is derived from an EMBL/GenBank/DDBJ whole genome shotgun (WGS) entry which is preliminary data.</text>
</comment>
<dbReference type="PANTHER" id="PTHR43284">
    <property type="entry name" value="ASPARAGINE SYNTHETASE (GLUTAMINE-HYDROLYZING)"/>
    <property type="match status" value="1"/>
</dbReference>
<gene>
    <name evidence="13" type="primary">asnB</name>
    <name evidence="13" type="ORF">GN330_14115</name>
</gene>
<evidence type="ECO:0000256" key="3">
    <source>
        <dbReference type="ARBA" id="ARBA00012737"/>
    </source>
</evidence>
<evidence type="ECO:0000313" key="14">
    <source>
        <dbReference type="Proteomes" id="UP000463224"/>
    </source>
</evidence>
<evidence type="ECO:0000256" key="9">
    <source>
        <dbReference type="PIRSR" id="PIRSR001589-2"/>
    </source>
</evidence>
<evidence type="ECO:0000256" key="10">
    <source>
        <dbReference type="PIRSR" id="PIRSR001589-3"/>
    </source>
</evidence>
<dbReference type="EC" id="6.3.5.4" evidence="3"/>
<evidence type="ECO:0000256" key="1">
    <source>
        <dbReference type="ARBA" id="ARBA00005187"/>
    </source>
</evidence>
<dbReference type="NCBIfam" id="TIGR01536">
    <property type="entry name" value="asn_synth_AEB"/>
    <property type="match status" value="1"/>
</dbReference>
<evidence type="ECO:0000259" key="12">
    <source>
        <dbReference type="Pfam" id="PF13537"/>
    </source>
</evidence>
<feature type="domain" description="Glutamine amidotransferase type-2" evidence="12">
    <location>
        <begin position="48"/>
        <end position="167"/>
    </location>
</feature>
<dbReference type="InterPro" id="IPR006426">
    <property type="entry name" value="Asn_synth_AEB"/>
</dbReference>
<evidence type="ECO:0000256" key="2">
    <source>
        <dbReference type="ARBA" id="ARBA00005752"/>
    </source>
</evidence>
<sequence length="650" mass="71587">MCGIAGYCGDGVAPQDGAALLWRMGRELAHRGPDGQGSHVGRGIGLGHRRLAVIDLSEGAAQPMASACGAIHIAYNGEVFNYLELRAELVARGRRFRSESDTEVVLQLYEEFGPDFVTKLNGDFALAIWDGRSRRLLLARDRVGVRPLFYHWQGGTLYFASEIKALMQVPGFSAEIDPLALDQIFTLWTPLAPRTAFKNVNELPPAHMMIVEGGHAVTRPYWALDFPALGDDAPSRAEGDVAEELRALLEDATRIRMRADVEVGSFLSGGLDSSLISAIAARQAPGRLRTFALAFDDPAFDESRHQETMAAALGTRHDVLTCRAGDIAAAFPAVVRQMERPVLRTAPAPLYLLAQRLRGEGLKVVLSGEGADEIFAGYDVFREARIRRFCARQPGSTLRPHLFRKIYPYIASLQQQTPEYLAAFFGAGADRPDDPLFSHRPRFRATAGAKLFFSRELKAELAGYDAAEELAASLPAEFSRWHPLHQAQYLETRFLLPGYILSAQGDRMVMAHGVESRFPFLDHRLVEFAARIPPEMKLRGLREKHILRRAGADLLPAAISERPKQPYRAPESVSFSGRDGAYVEALMSTPRIAEDGLFNPQATRKLLNKHGRGAIAGFRDAAAFVGILSTQLWLREFAGAAPRKHSAQAV</sequence>
<dbReference type="InterPro" id="IPR033738">
    <property type="entry name" value="AsnB_N"/>
</dbReference>
<keyword evidence="4 9" id="KW-0547">Nucleotide-binding</keyword>
<dbReference type="Gene3D" id="3.40.50.620">
    <property type="entry name" value="HUPs"/>
    <property type="match status" value="2"/>
</dbReference>
<dbReference type="Pfam" id="PF13537">
    <property type="entry name" value="GATase_7"/>
    <property type="match status" value="1"/>
</dbReference>
<organism evidence="13 14">
    <name type="scientific">Nitratireductor arenosus</name>
    <dbReference type="NCBI Taxonomy" id="2682096"/>
    <lineage>
        <taxon>Bacteria</taxon>
        <taxon>Pseudomonadati</taxon>
        <taxon>Pseudomonadota</taxon>
        <taxon>Alphaproteobacteria</taxon>
        <taxon>Hyphomicrobiales</taxon>
        <taxon>Phyllobacteriaceae</taxon>
        <taxon>Nitratireductor</taxon>
    </lineage>
</organism>
<keyword evidence="5 9" id="KW-0067">ATP-binding</keyword>